<feature type="compositionally biased region" description="Polar residues" evidence="16">
    <location>
        <begin position="883"/>
        <end position="896"/>
    </location>
</feature>
<evidence type="ECO:0000256" key="8">
    <source>
        <dbReference type="ARBA" id="ARBA00022679"/>
    </source>
</evidence>
<evidence type="ECO:0000256" key="5">
    <source>
        <dbReference type="ARBA" id="ARBA00022490"/>
    </source>
</evidence>
<organism evidence="18 19">
    <name type="scientific">Laodelphax striatellus</name>
    <name type="common">Small brown planthopper</name>
    <name type="synonym">Delphax striatella</name>
    <dbReference type="NCBI Taxonomy" id="195883"/>
    <lineage>
        <taxon>Eukaryota</taxon>
        <taxon>Metazoa</taxon>
        <taxon>Ecdysozoa</taxon>
        <taxon>Arthropoda</taxon>
        <taxon>Hexapoda</taxon>
        <taxon>Insecta</taxon>
        <taxon>Pterygota</taxon>
        <taxon>Neoptera</taxon>
        <taxon>Paraneoptera</taxon>
        <taxon>Hemiptera</taxon>
        <taxon>Auchenorrhyncha</taxon>
        <taxon>Fulgoroidea</taxon>
        <taxon>Delphacidae</taxon>
        <taxon>Criomorphinae</taxon>
        <taxon>Laodelphax</taxon>
    </lineage>
</organism>
<protein>
    <recommendedName>
        <fullName evidence="4">non-specific serine/threonine protein kinase</fullName>
        <ecNumber evidence="4">2.7.11.1</ecNumber>
    </recommendedName>
</protein>
<evidence type="ECO:0000256" key="1">
    <source>
        <dbReference type="ARBA" id="ARBA00001946"/>
    </source>
</evidence>
<dbReference type="FunFam" id="3.30.200.20:FF:000097">
    <property type="entry name" value="Probable serine/threonine-protein kinase nek1"/>
    <property type="match status" value="1"/>
</dbReference>
<dbReference type="PROSITE" id="PS50012">
    <property type="entry name" value="RCC1_3"/>
    <property type="match status" value="2"/>
</dbReference>
<keyword evidence="10 15" id="KW-0547">Nucleotide-binding</keyword>
<dbReference type="GO" id="GO:0004674">
    <property type="term" value="F:protein serine/threonine kinase activity"/>
    <property type="evidence" value="ECO:0007669"/>
    <property type="project" value="UniProtKB-KW"/>
</dbReference>
<keyword evidence="8" id="KW-0808">Transferase</keyword>
<dbReference type="GO" id="GO:0005737">
    <property type="term" value="C:cytoplasm"/>
    <property type="evidence" value="ECO:0007669"/>
    <property type="project" value="UniProtKB-SubCell"/>
</dbReference>
<evidence type="ECO:0000256" key="15">
    <source>
        <dbReference type="PROSITE-ProRule" id="PRU10141"/>
    </source>
</evidence>
<proteinExistence type="inferred from homology"/>
<dbReference type="InterPro" id="IPR017441">
    <property type="entry name" value="Protein_kinase_ATP_BS"/>
</dbReference>
<gene>
    <name evidence="18" type="ORF">LSTR_LSTR009732</name>
</gene>
<evidence type="ECO:0000256" key="7">
    <source>
        <dbReference type="ARBA" id="ARBA00022553"/>
    </source>
</evidence>
<dbReference type="InterPro" id="IPR000408">
    <property type="entry name" value="Reg_chr_condens"/>
</dbReference>
<dbReference type="PANTHER" id="PTHR44535">
    <property type="entry name" value="PROTEIN CBG16200"/>
    <property type="match status" value="1"/>
</dbReference>
<dbReference type="Gene3D" id="3.30.200.20">
    <property type="entry name" value="Phosphorylase Kinase, domain 1"/>
    <property type="match status" value="1"/>
</dbReference>
<comment type="cofactor">
    <cofactor evidence="1">
        <name>Mg(2+)</name>
        <dbReference type="ChEBI" id="CHEBI:18420"/>
    </cofactor>
</comment>
<comment type="caution">
    <text evidence="18">The sequence shown here is derived from an EMBL/GenBank/DDBJ whole genome shotgun (WGS) entry which is preliminary data.</text>
</comment>
<evidence type="ECO:0000256" key="9">
    <source>
        <dbReference type="ARBA" id="ARBA00022723"/>
    </source>
</evidence>
<evidence type="ECO:0000313" key="18">
    <source>
        <dbReference type="EMBL" id="RZF37381.1"/>
    </source>
</evidence>
<feature type="region of interest" description="Disordered" evidence="16">
    <location>
        <begin position="874"/>
        <end position="896"/>
    </location>
</feature>
<reference evidence="18 19" key="1">
    <citation type="journal article" date="2017" name="Gigascience">
        <title>Genome sequence of the small brown planthopper, Laodelphax striatellus.</title>
        <authorList>
            <person name="Zhu J."/>
            <person name="Jiang F."/>
            <person name="Wang X."/>
            <person name="Yang P."/>
            <person name="Bao Y."/>
            <person name="Zhao W."/>
            <person name="Wang W."/>
            <person name="Lu H."/>
            <person name="Wang Q."/>
            <person name="Cui N."/>
            <person name="Li J."/>
            <person name="Chen X."/>
            <person name="Luo L."/>
            <person name="Yu J."/>
            <person name="Kang L."/>
            <person name="Cui F."/>
        </authorList>
    </citation>
    <scope>NUCLEOTIDE SEQUENCE [LARGE SCALE GENOMIC DNA]</scope>
    <source>
        <strain evidence="18">Lst14</strain>
    </source>
</reference>
<dbReference type="SUPFAM" id="SSF50985">
    <property type="entry name" value="RCC1/BLIP-II"/>
    <property type="match status" value="1"/>
</dbReference>
<dbReference type="EMBL" id="QKKF02024593">
    <property type="protein sequence ID" value="RZF37381.1"/>
    <property type="molecule type" value="Genomic_DNA"/>
</dbReference>
<dbReference type="GO" id="GO:0046872">
    <property type="term" value="F:metal ion binding"/>
    <property type="evidence" value="ECO:0007669"/>
    <property type="project" value="UniProtKB-KW"/>
</dbReference>
<dbReference type="Gene3D" id="1.10.510.10">
    <property type="entry name" value="Transferase(Phosphotransferase) domain 1"/>
    <property type="match status" value="1"/>
</dbReference>
<feature type="binding site" evidence="15">
    <location>
        <position position="211"/>
    </location>
    <ligand>
        <name>ATP</name>
        <dbReference type="ChEBI" id="CHEBI:30616"/>
    </ligand>
</feature>
<sequence>MNNYVSPDIYFIQLSRSQTFLTRCWGGGMYPPVPPPGATTMVSVEIGKVLNANKVSSIGIYLHGNSKGLFVCATDKKIINTDSLKHDPAIRDFLYALSTRHLNKDSPINNRIDFFNISTSMNTPYFQHILQELMEVPVTLNENFWEMDERGNPIRHQYFDPKKDEFLRQQIYSPSNQQLSGYKKIRMVGKGAFGTAILYEREKDNRLVVIKEINMTELTASERQMALNEVQVLSLLTHPNIIRYLGSFEVDGVLMIEMEYADGGTLAQFIGQQSKQLKERDALVFFRQICSAISHLRVHNILHRDLKTANVFLTKDNVVKVGDFGISKMMSTKSQAHTILGTPYYISPEMCEGKHYGSKSDVWALGCILYELACLQKTFEGTNLPALVYKIMKGDFQPVPSGYSAGFRDLVSLLLSKNPEMRPSAQEVCERIDKLLAGIDDDEKIISESVLYSMTGKGRDFSLIPIQMPPQSKVALVSASHTHYVALTSAVLYCYFAVNHQLMFFIVSNRVGAGDGFSIFVSDSGMAMTCGDGTFGSIGHGEWRNVHKPHLIEKLLSENVTEMSCGEHHCAVMTSEGHLYTWGRGESGRLGNGSEIDCCEPNLIGLPKIGHIKTIVCGINSTALITEDGNMFACGSNANNKLGLSRTYSYYIWPMKPGNKVEKCLEFTKVETLAKWKIKLISMSNSYSVVLTECGKILQMGNVDGSFSGSQLESPVVMMDEDISVEMLKCGPTYTVFGTDENLVYFWGTRYTPVHNTQGVGSSNRSSFASTLLKTDTAEEPEEILALYASASQIAKGEIAILKDLIPLWHCILVHVDTTAPLPQLNQYEDLSTKAKLVATNSTNQSKFDFDTFGPIPEWMKTELDDAEISWKGVMPQDKEDVTTPQTETESISTGS</sequence>
<dbReference type="PRINTS" id="PR00633">
    <property type="entry name" value="RCCNDNSATION"/>
</dbReference>
<comment type="similarity">
    <text evidence="3">Belongs to the protein kinase superfamily. NEK Ser/Thr protein kinase family. NIMA subfamily.</text>
</comment>
<feature type="domain" description="Protein kinase" evidence="17">
    <location>
        <begin position="182"/>
        <end position="436"/>
    </location>
</feature>
<keyword evidence="12 15" id="KW-0067">ATP-binding</keyword>
<name>A0A482WW58_LAOST</name>
<dbReference type="AlphaFoldDB" id="A0A482WW58"/>
<dbReference type="InterPro" id="IPR008271">
    <property type="entry name" value="Ser/Thr_kinase_AS"/>
</dbReference>
<keyword evidence="7" id="KW-0597">Phosphoprotein</keyword>
<dbReference type="GO" id="GO:0005524">
    <property type="term" value="F:ATP binding"/>
    <property type="evidence" value="ECO:0007669"/>
    <property type="project" value="UniProtKB-UniRule"/>
</dbReference>
<evidence type="ECO:0000256" key="4">
    <source>
        <dbReference type="ARBA" id="ARBA00012513"/>
    </source>
</evidence>
<evidence type="ECO:0000256" key="13">
    <source>
        <dbReference type="ARBA" id="ARBA00022842"/>
    </source>
</evidence>
<evidence type="ECO:0000256" key="16">
    <source>
        <dbReference type="SAM" id="MobiDB-lite"/>
    </source>
</evidence>
<feature type="repeat" description="RCC1" evidence="14">
    <location>
        <begin position="577"/>
        <end position="628"/>
    </location>
</feature>
<dbReference type="CDD" id="cd08215">
    <property type="entry name" value="STKc_Nek"/>
    <property type="match status" value="1"/>
</dbReference>
<keyword evidence="9" id="KW-0479">Metal-binding</keyword>
<dbReference type="PROSITE" id="PS00107">
    <property type="entry name" value="PROTEIN_KINASE_ATP"/>
    <property type="match status" value="1"/>
</dbReference>
<dbReference type="InterPro" id="IPR051997">
    <property type="entry name" value="STK_NEK"/>
</dbReference>
<dbReference type="SUPFAM" id="SSF56112">
    <property type="entry name" value="Protein kinase-like (PK-like)"/>
    <property type="match status" value="1"/>
</dbReference>
<dbReference type="FunCoup" id="A0A482WW58">
    <property type="interactions" value="21"/>
</dbReference>
<keyword evidence="6" id="KW-0723">Serine/threonine-protein kinase</keyword>
<dbReference type="SMR" id="A0A482WW58"/>
<evidence type="ECO:0000256" key="6">
    <source>
        <dbReference type="ARBA" id="ARBA00022527"/>
    </source>
</evidence>
<dbReference type="InParanoid" id="A0A482WW58"/>
<dbReference type="EC" id="2.7.11.1" evidence="4"/>
<dbReference type="STRING" id="195883.A0A482WW58"/>
<dbReference type="PROSITE" id="PS50011">
    <property type="entry name" value="PROTEIN_KINASE_DOM"/>
    <property type="match status" value="1"/>
</dbReference>
<keyword evidence="5" id="KW-0963">Cytoplasm</keyword>
<keyword evidence="11" id="KW-0418">Kinase</keyword>
<accession>A0A482WW58</accession>
<evidence type="ECO:0000313" key="19">
    <source>
        <dbReference type="Proteomes" id="UP000291343"/>
    </source>
</evidence>
<evidence type="ECO:0000256" key="11">
    <source>
        <dbReference type="ARBA" id="ARBA00022777"/>
    </source>
</evidence>
<dbReference type="PROSITE" id="PS00108">
    <property type="entry name" value="PROTEIN_KINASE_ST"/>
    <property type="match status" value="1"/>
</dbReference>
<comment type="subcellular location">
    <subcellularLocation>
        <location evidence="2">Cytoplasm</location>
    </subcellularLocation>
</comment>
<evidence type="ECO:0000256" key="10">
    <source>
        <dbReference type="ARBA" id="ARBA00022741"/>
    </source>
</evidence>
<dbReference type="Gene3D" id="2.130.10.30">
    <property type="entry name" value="Regulator of chromosome condensation 1/beta-lactamase-inhibitor protein II"/>
    <property type="match status" value="1"/>
</dbReference>
<evidence type="ECO:0000256" key="2">
    <source>
        <dbReference type="ARBA" id="ARBA00004496"/>
    </source>
</evidence>
<dbReference type="SMART" id="SM00220">
    <property type="entry name" value="S_TKc"/>
    <property type="match status" value="1"/>
</dbReference>
<evidence type="ECO:0000256" key="12">
    <source>
        <dbReference type="ARBA" id="ARBA00022840"/>
    </source>
</evidence>
<keyword evidence="13" id="KW-0460">Magnesium</keyword>
<dbReference type="Pfam" id="PF00069">
    <property type="entry name" value="Pkinase"/>
    <property type="match status" value="1"/>
</dbReference>
<dbReference type="Pfam" id="PF00415">
    <property type="entry name" value="RCC1"/>
    <property type="match status" value="2"/>
</dbReference>
<dbReference type="OrthoDB" id="248923at2759"/>
<evidence type="ECO:0000259" key="17">
    <source>
        <dbReference type="PROSITE" id="PS50011"/>
    </source>
</evidence>
<evidence type="ECO:0000256" key="3">
    <source>
        <dbReference type="ARBA" id="ARBA00010886"/>
    </source>
</evidence>
<keyword evidence="19" id="KW-1185">Reference proteome</keyword>
<feature type="repeat" description="RCC1" evidence="14">
    <location>
        <begin position="525"/>
        <end position="576"/>
    </location>
</feature>
<dbReference type="PANTHER" id="PTHR44535:SF5">
    <property type="entry name" value="PROTEIN KINASE DOMAIN-CONTAINING PROTEIN"/>
    <property type="match status" value="1"/>
</dbReference>
<dbReference type="Proteomes" id="UP000291343">
    <property type="component" value="Unassembled WGS sequence"/>
</dbReference>
<dbReference type="InterPro" id="IPR009091">
    <property type="entry name" value="RCC1/BLIP-II"/>
</dbReference>
<evidence type="ECO:0000256" key="14">
    <source>
        <dbReference type="PROSITE-ProRule" id="PRU00235"/>
    </source>
</evidence>
<dbReference type="InterPro" id="IPR000719">
    <property type="entry name" value="Prot_kinase_dom"/>
</dbReference>
<dbReference type="InterPro" id="IPR011009">
    <property type="entry name" value="Kinase-like_dom_sf"/>
</dbReference>
<dbReference type="FunFam" id="1.10.510.10:FF:000262">
    <property type="entry name" value="Serine/threonine-protein kinase Nek8"/>
    <property type="match status" value="1"/>
</dbReference>